<feature type="domain" description="Protein kinase" evidence="12">
    <location>
        <begin position="1"/>
        <end position="258"/>
    </location>
</feature>
<dbReference type="FunFam" id="1.10.510.10:FF:000021">
    <property type="entry name" value="Serine/threonine protein kinase"/>
    <property type="match status" value="1"/>
</dbReference>
<evidence type="ECO:0000259" key="12">
    <source>
        <dbReference type="PROSITE" id="PS50011"/>
    </source>
</evidence>
<dbReference type="Gene3D" id="1.10.510.10">
    <property type="entry name" value="Transferase(Phosphotransferase) domain 1"/>
    <property type="match status" value="1"/>
</dbReference>
<keyword evidence="5" id="KW-0547">Nucleotide-binding</keyword>
<feature type="compositionally biased region" description="Low complexity" evidence="10">
    <location>
        <begin position="474"/>
        <end position="503"/>
    </location>
</feature>
<dbReference type="EMBL" id="CP049257">
    <property type="protein sequence ID" value="QIG46194.1"/>
    <property type="molecule type" value="Genomic_DNA"/>
</dbReference>
<accession>A0A6G6WLT7</accession>
<keyword evidence="11" id="KW-1133">Transmembrane helix</keyword>
<dbReference type="InterPro" id="IPR000719">
    <property type="entry name" value="Prot_kinase_dom"/>
</dbReference>
<feature type="region of interest" description="Disordered" evidence="10">
    <location>
        <begin position="334"/>
        <end position="384"/>
    </location>
</feature>
<protein>
    <recommendedName>
        <fullName evidence="1">non-specific serine/threonine protein kinase</fullName>
        <ecNumber evidence="1">2.7.11.1</ecNumber>
    </recommendedName>
</protein>
<keyword evidence="14" id="KW-1185">Reference proteome</keyword>
<dbReference type="AlphaFoldDB" id="A0A6G6WLT7"/>
<evidence type="ECO:0000256" key="1">
    <source>
        <dbReference type="ARBA" id="ARBA00012513"/>
    </source>
</evidence>
<dbReference type="PROSITE" id="PS50011">
    <property type="entry name" value="PROTEIN_KINASE_DOM"/>
    <property type="match status" value="1"/>
</dbReference>
<evidence type="ECO:0000256" key="11">
    <source>
        <dbReference type="SAM" id="Phobius"/>
    </source>
</evidence>
<evidence type="ECO:0000256" key="5">
    <source>
        <dbReference type="ARBA" id="ARBA00022741"/>
    </source>
</evidence>
<feature type="compositionally biased region" description="Basic and acidic residues" evidence="10">
    <location>
        <begin position="292"/>
        <end position="305"/>
    </location>
</feature>
<dbReference type="Gene3D" id="3.30.200.20">
    <property type="entry name" value="Phosphorylase Kinase, domain 1"/>
    <property type="match status" value="1"/>
</dbReference>
<evidence type="ECO:0000256" key="3">
    <source>
        <dbReference type="ARBA" id="ARBA00022679"/>
    </source>
</evidence>
<evidence type="ECO:0000256" key="7">
    <source>
        <dbReference type="ARBA" id="ARBA00022840"/>
    </source>
</evidence>
<sequence length="503" mass="52285">MGEVWRATDTSLGRPVAIKVLKSEYADDPLFRSRFETEARHAASLHHPGVASVYDVGESAFLGREDGSGIPRPFLVMELVDGQPLSALLRGGRALDPDVVRDLMAQTADALGAAHRAGIVHRDVKPANLMVTPDRQIKITDFGIARASDGLGLTGTGQVMGTPQYLSPEQARGMTATPASDVYALGVVAFECLVGHRPFDADSPVATALAHLNDPVPTLPPSVPADLAIVVRRAMAKEPEQRFADGDAFAAALRNPASAAPLTAPPGPADAQTTQVIGAVPPVVPVPLDQPDPWRDPEPLPSEPEPRRTWLLVVLVLAVVAAVVLVFVLIATAGDDDSGDEPQTRPTRSTGPASSAPPSSEDTPSQPSSSAPAEVTVDEDEYLGRPLDDVVSDLKRLGLEVETQEVDNPGEKDPGTVALIRPDGTLREGDTVTVGYYGEAPESDTPTPTPSNTPSPTQSDSPNPQPSSTPPTPSQSANQTPSAPATPSASQVAGSASPSGGAS</sequence>
<keyword evidence="2 13" id="KW-0723">Serine/threonine-protein kinase</keyword>
<dbReference type="Proteomes" id="UP000502996">
    <property type="component" value="Chromosome"/>
</dbReference>
<dbReference type="InterPro" id="IPR005543">
    <property type="entry name" value="PASTA_dom"/>
</dbReference>
<comment type="catalytic activity">
    <reaction evidence="8">
        <text>L-threonyl-[protein] + ATP = O-phospho-L-threonyl-[protein] + ADP + H(+)</text>
        <dbReference type="Rhea" id="RHEA:46608"/>
        <dbReference type="Rhea" id="RHEA-COMP:11060"/>
        <dbReference type="Rhea" id="RHEA-COMP:11605"/>
        <dbReference type="ChEBI" id="CHEBI:15378"/>
        <dbReference type="ChEBI" id="CHEBI:30013"/>
        <dbReference type="ChEBI" id="CHEBI:30616"/>
        <dbReference type="ChEBI" id="CHEBI:61977"/>
        <dbReference type="ChEBI" id="CHEBI:456216"/>
        <dbReference type="EC" id="2.7.11.1"/>
    </reaction>
</comment>
<evidence type="ECO:0000256" key="6">
    <source>
        <dbReference type="ARBA" id="ARBA00022777"/>
    </source>
</evidence>
<keyword evidence="7" id="KW-0067">ATP-binding</keyword>
<evidence type="ECO:0000256" key="4">
    <source>
        <dbReference type="ARBA" id="ARBA00022737"/>
    </source>
</evidence>
<name>A0A6G6WLT7_9ACTN</name>
<dbReference type="CDD" id="cd06577">
    <property type="entry name" value="PASTA_pknB"/>
    <property type="match status" value="1"/>
</dbReference>
<feature type="region of interest" description="Disordered" evidence="10">
    <location>
        <begin position="401"/>
        <end position="503"/>
    </location>
</feature>
<dbReference type="GO" id="GO:0004674">
    <property type="term" value="F:protein serine/threonine kinase activity"/>
    <property type="evidence" value="ECO:0007669"/>
    <property type="project" value="UniProtKB-KW"/>
</dbReference>
<feature type="compositionally biased region" description="Low complexity" evidence="10">
    <location>
        <begin position="346"/>
        <end position="370"/>
    </location>
</feature>
<feature type="transmembrane region" description="Helical" evidence="11">
    <location>
        <begin position="310"/>
        <end position="331"/>
    </location>
</feature>
<evidence type="ECO:0000313" key="13">
    <source>
        <dbReference type="EMBL" id="QIG46194.1"/>
    </source>
</evidence>
<dbReference type="InterPro" id="IPR008271">
    <property type="entry name" value="Ser/Thr_kinase_AS"/>
</dbReference>
<dbReference type="PROSITE" id="PS00108">
    <property type="entry name" value="PROTEIN_KINASE_ST"/>
    <property type="match status" value="1"/>
</dbReference>
<dbReference type="Pfam" id="PF00069">
    <property type="entry name" value="Pkinase"/>
    <property type="match status" value="1"/>
</dbReference>
<keyword evidence="11" id="KW-0812">Transmembrane</keyword>
<evidence type="ECO:0000256" key="2">
    <source>
        <dbReference type="ARBA" id="ARBA00022527"/>
    </source>
</evidence>
<dbReference type="PANTHER" id="PTHR43289">
    <property type="entry name" value="MITOGEN-ACTIVATED PROTEIN KINASE KINASE KINASE 20-RELATED"/>
    <property type="match status" value="1"/>
</dbReference>
<dbReference type="PANTHER" id="PTHR43289:SF6">
    <property type="entry name" value="SERINE_THREONINE-PROTEIN KINASE NEKL-3"/>
    <property type="match status" value="1"/>
</dbReference>
<organism evidence="13 14">
    <name type="scientific">Nocardioides anomalus</name>
    <dbReference type="NCBI Taxonomy" id="2712223"/>
    <lineage>
        <taxon>Bacteria</taxon>
        <taxon>Bacillati</taxon>
        <taxon>Actinomycetota</taxon>
        <taxon>Actinomycetes</taxon>
        <taxon>Propionibacteriales</taxon>
        <taxon>Nocardioidaceae</taxon>
        <taxon>Nocardioides</taxon>
    </lineage>
</organism>
<feature type="compositionally biased region" description="Pro residues" evidence="10">
    <location>
        <begin position="463"/>
        <end position="473"/>
    </location>
</feature>
<proteinExistence type="predicted"/>
<reference evidence="13 14" key="1">
    <citation type="submission" date="2020-02" db="EMBL/GenBank/DDBJ databases">
        <title>Full genome sequence of Nocardioides sp. R-3366.</title>
        <authorList>
            <person name="Im W.-T."/>
        </authorList>
    </citation>
    <scope>NUCLEOTIDE SEQUENCE [LARGE SCALE GENOMIC DNA]</scope>
    <source>
        <strain evidence="13 14">R-3366</strain>
    </source>
</reference>
<keyword evidence="6 13" id="KW-0418">Kinase</keyword>
<gene>
    <name evidence="13" type="ORF">G5V58_23015</name>
</gene>
<dbReference type="CDD" id="cd14014">
    <property type="entry name" value="STKc_PknB_like"/>
    <property type="match status" value="1"/>
</dbReference>
<feature type="region of interest" description="Disordered" evidence="10">
    <location>
        <begin position="282"/>
        <end position="305"/>
    </location>
</feature>
<dbReference type="InterPro" id="IPR011009">
    <property type="entry name" value="Kinase-like_dom_sf"/>
</dbReference>
<evidence type="ECO:0000256" key="9">
    <source>
        <dbReference type="ARBA" id="ARBA00048679"/>
    </source>
</evidence>
<dbReference type="SUPFAM" id="SSF56112">
    <property type="entry name" value="Protein kinase-like (PK-like)"/>
    <property type="match status" value="1"/>
</dbReference>
<keyword evidence="11" id="KW-0472">Membrane</keyword>
<keyword evidence="4" id="KW-0677">Repeat</keyword>
<evidence type="ECO:0000256" key="8">
    <source>
        <dbReference type="ARBA" id="ARBA00047899"/>
    </source>
</evidence>
<keyword evidence="3" id="KW-0808">Transferase</keyword>
<comment type="catalytic activity">
    <reaction evidence="9">
        <text>L-seryl-[protein] + ATP = O-phospho-L-seryl-[protein] + ADP + H(+)</text>
        <dbReference type="Rhea" id="RHEA:17989"/>
        <dbReference type="Rhea" id="RHEA-COMP:9863"/>
        <dbReference type="Rhea" id="RHEA-COMP:11604"/>
        <dbReference type="ChEBI" id="CHEBI:15378"/>
        <dbReference type="ChEBI" id="CHEBI:29999"/>
        <dbReference type="ChEBI" id="CHEBI:30616"/>
        <dbReference type="ChEBI" id="CHEBI:83421"/>
        <dbReference type="ChEBI" id="CHEBI:456216"/>
        <dbReference type="EC" id="2.7.11.1"/>
    </reaction>
</comment>
<evidence type="ECO:0000313" key="14">
    <source>
        <dbReference type="Proteomes" id="UP000502996"/>
    </source>
</evidence>
<dbReference type="GO" id="GO:0005524">
    <property type="term" value="F:ATP binding"/>
    <property type="evidence" value="ECO:0007669"/>
    <property type="project" value="UniProtKB-KW"/>
</dbReference>
<dbReference type="EC" id="2.7.11.1" evidence="1"/>
<evidence type="ECO:0000256" key="10">
    <source>
        <dbReference type="SAM" id="MobiDB-lite"/>
    </source>
</evidence>
<dbReference type="KEGG" id="nano:G5V58_23015"/>
<dbReference type="SMART" id="SM00220">
    <property type="entry name" value="S_TKc"/>
    <property type="match status" value="1"/>
</dbReference>